<name>A0AAV3YEP8_9GAST</name>
<sequence length="93" mass="10716">MTNQKGQAHLQHFLRSIWRSAALFLHKKGSKFQNKSEFWPSLRIKDKAGNQNQYLQTTGVCGEMSQKHPENKMARNPPKRTTVGNDKAISHRN</sequence>
<proteinExistence type="predicted"/>
<reference evidence="2 3" key="1">
    <citation type="journal article" date="2021" name="Elife">
        <title>Chloroplast acquisition without the gene transfer in kleptoplastic sea slugs, Plakobranchus ocellatus.</title>
        <authorList>
            <person name="Maeda T."/>
            <person name="Takahashi S."/>
            <person name="Yoshida T."/>
            <person name="Shimamura S."/>
            <person name="Takaki Y."/>
            <person name="Nagai Y."/>
            <person name="Toyoda A."/>
            <person name="Suzuki Y."/>
            <person name="Arimoto A."/>
            <person name="Ishii H."/>
            <person name="Satoh N."/>
            <person name="Nishiyama T."/>
            <person name="Hasebe M."/>
            <person name="Maruyama T."/>
            <person name="Minagawa J."/>
            <person name="Obokata J."/>
            <person name="Shigenobu S."/>
        </authorList>
    </citation>
    <scope>NUCLEOTIDE SEQUENCE [LARGE SCALE GENOMIC DNA]</scope>
</reference>
<dbReference type="Proteomes" id="UP000735302">
    <property type="component" value="Unassembled WGS sequence"/>
</dbReference>
<protein>
    <submittedName>
        <fullName evidence="2">Uncharacterized protein</fullName>
    </submittedName>
</protein>
<accession>A0AAV3YEP8</accession>
<dbReference type="EMBL" id="BLXT01000945">
    <property type="protein sequence ID" value="GFN81660.1"/>
    <property type="molecule type" value="Genomic_DNA"/>
</dbReference>
<evidence type="ECO:0000313" key="3">
    <source>
        <dbReference type="Proteomes" id="UP000735302"/>
    </source>
</evidence>
<keyword evidence="3" id="KW-1185">Reference proteome</keyword>
<gene>
    <name evidence="2" type="ORF">PoB_000816600</name>
</gene>
<feature type="region of interest" description="Disordered" evidence="1">
    <location>
        <begin position="62"/>
        <end position="93"/>
    </location>
</feature>
<evidence type="ECO:0000313" key="2">
    <source>
        <dbReference type="EMBL" id="GFN81660.1"/>
    </source>
</evidence>
<organism evidence="2 3">
    <name type="scientific">Plakobranchus ocellatus</name>
    <dbReference type="NCBI Taxonomy" id="259542"/>
    <lineage>
        <taxon>Eukaryota</taxon>
        <taxon>Metazoa</taxon>
        <taxon>Spiralia</taxon>
        <taxon>Lophotrochozoa</taxon>
        <taxon>Mollusca</taxon>
        <taxon>Gastropoda</taxon>
        <taxon>Heterobranchia</taxon>
        <taxon>Euthyneura</taxon>
        <taxon>Panpulmonata</taxon>
        <taxon>Sacoglossa</taxon>
        <taxon>Placobranchoidea</taxon>
        <taxon>Plakobranchidae</taxon>
        <taxon>Plakobranchus</taxon>
    </lineage>
</organism>
<evidence type="ECO:0000256" key="1">
    <source>
        <dbReference type="SAM" id="MobiDB-lite"/>
    </source>
</evidence>
<dbReference type="AlphaFoldDB" id="A0AAV3YEP8"/>
<comment type="caution">
    <text evidence="2">The sequence shown here is derived from an EMBL/GenBank/DDBJ whole genome shotgun (WGS) entry which is preliminary data.</text>
</comment>